<evidence type="ECO:0000313" key="2">
    <source>
        <dbReference type="Proteomes" id="UP000028960"/>
    </source>
</evidence>
<dbReference type="Proteomes" id="UP000028960">
    <property type="component" value="Segment"/>
</dbReference>
<name>A0A076G4Q4_9CAUD</name>
<protein>
    <submittedName>
        <fullName evidence="1">Uncharacterized protein</fullName>
    </submittedName>
</protein>
<evidence type="ECO:0000313" key="1">
    <source>
        <dbReference type="EMBL" id="AII26950.1"/>
    </source>
</evidence>
<sequence length="1021" mass="116334">MANFLKNLHPLLRRDRNKKDNQDPNFALIDALNEEMNQVEKDAIESKLQSSLKTSTSEYLDKFGDWFGVYRKTDENDDVYRARIIKYLLLKRGTNNAIIDAIKDYLGRDDIDVSVYEPFTNIFYTNKSHLNGEDHLMGYYYRFAVINVSIGDYFPIEIIDVINEFKPAGVTLYVTYDGASTIRGGAVIKWLDGLPKIETYQEFDRFTGYDDTFYGHINMNQSKGTDNSSSDIFKTNHSLINSLDVLTGSSSVGRQYVNYGYVTSYVYNPGMTSSVNQISASTEGRGQEVPTDYYMYTSTKNNNTVELNMQTTSGVSYLYNNFNFRYYMSKYRPQVDLQSDEARRIVSDYIKELSIDYYLSAVIPPDESIEIKLQVYDFSINRWLTVSISNLSFYEKNIGSNIGYIKDYLNSELNMFTRLEINAGKRDSVDIKVNYLDLMFYYYERGIYTIKPYKALVENYLDISRETYVEAFKIASLLNGDIITKTGFQPIGYLKLVGSYENTRPSAVNIVAKDTDNNPIESTELDVYSTIENRNLLQSYKGVNNIAREITSTEEFTVSGWAKEIYSTNYLSNVLKPGKVYTLSFDMEITNNDPTLKSYSDNHGIYLYSNTKGIVVNGVKSMERTVGNKVSITQTFTAPTITDHRLLIYTGRYTSDGKASTPPVFFNTVKITELKLSEGNSKLDYSPAPEDKPNVIEKGIQFNNIKTNIQTLNINSDTNLKNVTLYYSYYGDSWVELKTIGNISTGETTETNNLIDLYGLQTVDYSNINPMSKVSLRSIWNVKLGELNNQEGSLSNMPNDYFNAVWQDIDKLSDIDLGSMRMVKDTEGGVFDGATGEIIKATLFNVGVYTDLDMLAYTLTNYTEPLNLGSSRLISELKEELLTSESFNVDNRIKVIDSISEQLPNNNILSNSYQTQTITQNGFAKYNLKEPIEQRKQYNLRIHGDFKEGLERLAVGNSNGSFNEVFVYPENIKDGIVDITYTSRDDNYAEGKQRLNNDYRVYAQPYDSGVVTIYSLELIKV</sequence>
<proteinExistence type="predicted"/>
<keyword evidence="2" id="KW-1185">Reference proteome</keyword>
<dbReference type="KEGG" id="vg:22276298"/>
<dbReference type="GeneID" id="22276298"/>
<organism evidence="1 2">
    <name type="scientific">Staphylococcus phage MCE-2014</name>
    <dbReference type="NCBI Taxonomy" id="1524910"/>
    <lineage>
        <taxon>Viruses</taxon>
        <taxon>Duplodnaviria</taxon>
        <taxon>Heunggongvirae</taxon>
        <taxon>Uroviricota</taxon>
        <taxon>Caudoviricetes</taxon>
        <taxon>Herelleviridae</taxon>
        <taxon>Twortvirinae</taxon>
        <taxon>Kayvirus</taxon>
        <taxon>Kayvirus MCE2014</taxon>
    </lineage>
</organism>
<accession>A0A076G4Q4</accession>
<dbReference type="EMBL" id="KJ888149">
    <property type="protein sequence ID" value="AII26950.1"/>
    <property type="molecule type" value="Genomic_DNA"/>
</dbReference>
<reference evidence="1 2" key="1">
    <citation type="journal article" date="2014" name="Appl. Environ. Microbiol.">
        <title>Combined Use of Bacteriophage K and a Novel Bacteriophage To Reduce Staphylococcus aureus Biofilm Formation.</title>
        <authorList>
            <person name="Alves D.R."/>
            <person name="Gaudion A."/>
            <person name="Bean J.E."/>
            <person name="Perez Esteban P."/>
            <person name="Arnot T.C."/>
            <person name="Harper D.R."/>
            <person name="Kot W."/>
            <person name="Hansen L.H."/>
            <person name="Enright M.C."/>
            <person name="Jenkins A.T."/>
        </authorList>
    </citation>
    <scope>NUCLEOTIDE SEQUENCE [LARGE SCALE GENOMIC DNA]</scope>
</reference>
<dbReference type="RefSeq" id="YP_009098040.1">
    <property type="nucleotide sequence ID" value="NC_025416.1"/>
</dbReference>